<reference evidence="13" key="1">
    <citation type="journal article" date="2012" name="Vet. Microbiol.">
        <title>Comparative genomic analyses of the Taylorellae.</title>
        <authorList>
            <person name="Hauser H."/>
            <person name="Richter D.C."/>
            <person name="van Tonder A."/>
            <person name="Clark L."/>
            <person name="Preston A."/>
        </authorList>
    </citation>
    <scope>NUCLEOTIDE SEQUENCE</scope>
    <source>
        <strain evidence="13">14/45</strain>
    </source>
</reference>
<dbReference type="EC" id="5.6.2.4" evidence="9"/>
<dbReference type="InterPro" id="IPR011545">
    <property type="entry name" value="DEAD/DEAH_box_helicase_dom"/>
</dbReference>
<organism evidence="13">
    <name type="scientific">Taylorella asinigenitalis 14/45</name>
    <dbReference type="NCBI Taxonomy" id="1091495"/>
    <lineage>
        <taxon>Bacteria</taxon>
        <taxon>Pseudomonadati</taxon>
        <taxon>Pseudomonadota</taxon>
        <taxon>Betaproteobacteria</taxon>
        <taxon>Burkholderiales</taxon>
        <taxon>Alcaligenaceae</taxon>
        <taxon>Taylorella</taxon>
    </lineage>
</organism>
<dbReference type="InterPro" id="IPR001650">
    <property type="entry name" value="Helicase_C-like"/>
</dbReference>
<dbReference type="BioCyc" id="TASI1091495:G13GE-636-MONOMER"/>
<dbReference type="GO" id="GO:0043590">
    <property type="term" value="C:bacterial nucleoid"/>
    <property type="evidence" value="ECO:0007669"/>
    <property type="project" value="TreeGrafter"/>
</dbReference>
<keyword evidence="5" id="KW-0067">ATP-binding</keyword>
<evidence type="ECO:0000256" key="3">
    <source>
        <dbReference type="ARBA" id="ARBA00022801"/>
    </source>
</evidence>
<dbReference type="Pfam" id="PF00271">
    <property type="entry name" value="Helicase_C"/>
    <property type="match status" value="1"/>
</dbReference>
<dbReference type="Gene3D" id="1.10.10.10">
    <property type="entry name" value="Winged helix-like DNA-binding domain superfamily/Winged helix DNA-binding domain"/>
    <property type="match status" value="1"/>
</dbReference>
<feature type="domain" description="Helicase ATP-binding" evidence="11">
    <location>
        <begin position="25"/>
        <end position="193"/>
    </location>
</feature>
<dbReference type="Gene3D" id="3.40.50.300">
    <property type="entry name" value="P-loop containing nucleotide triphosphate hydrolases"/>
    <property type="match status" value="2"/>
</dbReference>
<dbReference type="GO" id="GO:0030894">
    <property type="term" value="C:replisome"/>
    <property type="evidence" value="ECO:0007669"/>
    <property type="project" value="TreeGrafter"/>
</dbReference>
<keyword evidence="2" id="KW-0547">Nucleotide-binding</keyword>
<dbReference type="EMBL" id="HE681424">
    <property type="protein sequence ID" value="CCG19433.1"/>
    <property type="molecule type" value="Genomic_DNA"/>
</dbReference>
<accession>I7IKQ4</accession>
<dbReference type="SMART" id="SM00956">
    <property type="entry name" value="RQC"/>
    <property type="match status" value="1"/>
</dbReference>
<evidence type="ECO:0000256" key="9">
    <source>
        <dbReference type="ARBA" id="ARBA00034808"/>
    </source>
</evidence>
<dbReference type="AlphaFoldDB" id="I7IKQ4"/>
<dbReference type="GO" id="GO:0005524">
    <property type="term" value="F:ATP binding"/>
    <property type="evidence" value="ECO:0007669"/>
    <property type="project" value="UniProtKB-KW"/>
</dbReference>
<comment type="similarity">
    <text evidence="1">Belongs to the helicase family. RecQ subfamily.</text>
</comment>
<dbReference type="GO" id="GO:0006281">
    <property type="term" value="P:DNA repair"/>
    <property type="evidence" value="ECO:0007669"/>
    <property type="project" value="InterPro"/>
</dbReference>
<dbReference type="PROSITE" id="PS51192">
    <property type="entry name" value="HELICASE_ATP_BIND_1"/>
    <property type="match status" value="1"/>
</dbReference>
<evidence type="ECO:0000256" key="8">
    <source>
        <dbReference type="ARBA" id="ARBA00034617"/>
    </source>
</evidence>
<dbReference type="GO" id="GO:0043138">
    <property type="term" value="F:3'-5' DNA helicase activity"/>
    <property type="evidence" value="ECO:0007669"/>
    <property type="project" value="UniProtKB-EC"/>
</dbReference>
<evidence type="ECO:0000256" key="4">
    <source>
        <dbReference type="ARBA" id="ARBA00022806"/>
    </source>
</evidence>
<dbReference type="InterPro" id="IPR027417">
    <property type="entry name" value="P-loop_NTPase"/>
</dbReference>
<dbReference type="FunFam" id="3.40.50.300:FF:000156">
    <property type="entry name" value="ATP-dependent DNA helicase recQ"/>
    <property type="match status" value="1"/>
</dbReference>
<dbReference type="FunFam" id="3.40.50.300:FF:000296">
    <property type="entry name" value="ATP-dependent DNA helicase RecQ"/>
    <property type="match status" value="1"/>
</dbReference>
<dbReference type="InterPro" id="IPR001763">
    <property type="entry name" value="Rhodanese-like_dom"/>
</dbReference>
<evidence type="ECO:0000256" key="2">
    <source>
        <dbReference type="ARBA" id="ARBA00022741"/>
    </source>
</evidence>
<dbReference type="PROSITE" id="PS51194">
    <property type="entry name" value="HELICASE_CTER"/>
    <property type="match status" value="1"/>
</dbReference>
<dbReference type="InterPro" id="IPR036388">
    <property type="entry name" value="WH-like_DNA-bd_sf"/>
</dbReference>
<evidence type="ECO:0000256" key="6">
    <source>
        <dbReference type="ARBA" id="ARBA00023125"/>
    </source>
</evidence>
<dbReference type="SMART" id="SM00487">
    <property type="entry name" value="DEXDc"/>
    <property type="match status" value="1"/>
</dbReference>
<protein>
    <recommendedName>
        <fullName evidence="9">DNA 3'-5' helicase</fullName>
        <ecNumber evidence="9">5.6.2.4</ecNumber>
    </recommendedName>
</protein>
<dbReference type="CDD" id="cd18794">
    <property type="entry name" value="SF2_C_RecQ"/>
    <property type="match status" value="1"/>
</dbReference>
<keyword evidence="4 13" id="KW-0347">Helicase</keyword>
<dbReference type="GO" id="GO:0006310">
    <property type="term" value="P:DNA recombination"/>
    <property type="evidence" value="ECO:0007669"/>
    <property type="project" value="InterPro"/>
</dbReference>
<dbReference type="GO" id="GO:0009378">
    <property type="term" value="F:four-way junction helicase activity"/>
    <property type="evidence" value="ECO:0007669"/>
    <property type="project" value="TreeGrafter"/>
</dbReference>
<dbReference type="SMART" id="SM00490">
    <property type="entry name" value="HELICc"/>
    <property type="match status" value="1"/>
</dbReference>
<dbReference type="SUPFAM" id="SSF52540">
    <property type="entry name" value="P-loop containing nucleoside triphosphate hydrolases"/>
    <property type="match status" value="1"/>
</dbReference>
<evidence type="ECO:0000256" key="7">
    <source>
        <dbReference type="ARBA" id="ARBA00023235"/>
    </source>
</evidence>
<proteinExistence type="inferred from homology"/>
<evidence type="ECO:0000259" key="12">
    <source>
        <dbReference type="PROSITE" id="PS51194"/>
    </source>
</evidence>
<dbReference type="PANTHER" id="PTHR13710">
    <property type="entry name" value="DNA HELICASE RECQ FAMILY MEMBER"/>
    <property type="match status" value="1"/>
</dbReference>
<dbReference type="PROSITE" id="PS50206">
    <property type="entry name" value="RHODANESE_3"/>
    <property type="match status" value="1"/>
</dbReference>
<evidence type="ECO:0000256" key="5">
    <source>
        <dbReference type="ARBA" id="ARBA00022840"/>
    </source>
</evidence>
<dbReference type="InterPro" id="IPR004589">
    <property type="entry name" value="DNA_helicase_ATP-dep_RecQ"/>
</dbReference>
<dbReference type="GO" id="GO:0016787">
    <property type="term" value="F:hydrolase activity"/>
    <property type="evidence" value="ECO:0007669"/>
    <property type="project" value="UniProtKB-KW"/>
</dbReference>
<keyword evidence="6" id="KW-0238">DNA-binding</keyword>
<dbReference type="GO" id="GO:0006260">
    <property type="term" value="P:DNA replication"/>
    <property type="evidence" value="ECO:0007669"/>
    <property type="project" value="InterPro"/>
</dbReference>
<sequence length="512" mass="58000">MAVAHDLLTSVFGFTEFKNKQEQIIKHTIEGHDSLVVMPTSGGKSLCYQIPAIALGGNAVVISPLIALMNNQVEFLKSRGVRAVTVNANSNKQELDNLENQWINGDIDILYLSPEKVLTLKFLSILSKKNASLFAIDEAHCVSQWGHDFRPEYLGLHELKSRWPNIPMIALTATATPATRKEIVQKLGLRSPQIFISSIKRENIKYQIVERSVPNKQLLDFINNNHKNEPGIVYCLTRMKCERIATYLKKNGINAQAYHAGLEAEERKSIEEEFMHSNSLVVVATVAFGMGIDKPDVRFVAHIEMPRSVEHYLQETGRAGRDGKPATAWLAYGLSDVIQHYKFIYASFAPIEQKERMMQKLFSMLGVCETKLDISEQLMSYFGETKGQMLTLSKKESPHLVDCTRYAQMLMSTIFWLEHIHKQRFGCGYIISILLGKLNDGRILQNGHEKLSTFGIGKDLSEIQWSRIMRNLLIYEYVTFDIEGYCTLALTKKSKPLLKGEVGLHIPNLYSK</sequence>
<dbReference type="KEGG" id="tat:KUM_0637"/>
<dbReference type="GO" id="GO:0005737">
    <property type="term" value="C:cytoplasm"/>
    <property type="evidence" value="ECO:0007669"/>
    <property type="project" value="TreeGrafter"/>
</dbReference>
<dbReference type="Pfam" id="PF09382">
    <property type="entry name" value="RQC"/>
    <property type="match status" value="1"/>
</dbReference>
<gene>
    <name evidence="13" type="ORF">KUM_0637</name>
</gene>
<dbReference type="SUPFAM" id="SSF46785">
    <property type="entry name" value="Winged helix' DNA-binding domain"/>
    <property type="match status" value="1"/>
</dbReference>
<dbReference type="InterPro" id="IPR014001">
    <property type="entry name" value="Helicase_ATP-bd"/>
</dbReference>
<dbReference type="PANTHER" id="PTHR13710:SF105">
    <property type="entry name" value="ATP-DEPENDENT DNA HELICASE Q1"/>
    <property type="match status" value="1"/>
</dbReference>
<feature type="domain" description="Rhodanese" evidence="10">
    <location>
        <begin position="207"/>
        <end position="266"/>
    </location>
</feature>
<dbReference type="GO" id="GO:0003677">
    <property type="term" value="F:DNA binding"/>
    <property type="evidence" value="ECO:0007669"/>
    <property type="project" value="UniProtKB-KW"/>
</dbReference>
<dbReference type="CDD" id="cd17920">
    <property type="entry name" value="DEXHc_RecQ"/>
    <property type="match status" value="1"/>
</dbReference>
<dbReference type="HOGENOM" id="CLU_001103_14_3_4"/>
<keyword evidence="3" id="KW-0378">Hydrolase</keyword>
<name>I7IKQ4_9BURK</name>
<evidence type="ECO:0000313" key="13">
    <source>
        <dbReference type="EMBL" id="CCG19433.1"/>
    </source>
</evidence>
<dbReference type="InterPro" id="IPR018982">
    <property type="entry name" value="RQC_domain"/>
</dbReference>
<comment type="catalytic activity">
    <reaction evidence="8">
        <text>Couples ATP hydrolysis with the unwinding of duplex DNA by translocating in the 3'-5' direction.</text>
        <dbReference type="EC" id="5.6.2.4"/>
    </reaction>
</comment>
<dbReference type="InterPro" id="IPR036390">
    <property type="entry name" value="WH_DNA-bd_sf"/>
</dbReference>
<dbReference type="NCBIfam" id="TIGR00614">
    <property type="entry name" value="recQ_fam"/>
    <property type="match status" value="1"/>
</dbReference>
<evidence type="ECO:0000259" key="10">
    <source>
        <dbReference type="PROSITE" id="PS50206"/>
    </source>
</evidence>
<dbReference type="Pfam" id="PF00270">
    <property type="entry name" value="DEAD"/>
    <property type="match status" value="1"/>
</dbReference>
<feature type="domain" description="Helicase C-terminal" evidence="12">
    <location>
        <begin position="214"/>
        <end position="362"/>
    </location>
</feature>
<evidence type="ECO:0000259" key="11">
    <source>
        <dbReference type="PROSITE" id="PS51192"/>
    </source>
</evidence>
<keyword evidence="7" id="KW-0413">Isomerase</keyword>
<evidence type="ECO:0000256" key="1">
    <source>
        <dbReference type="ARBA" id="ARBA00005446"/>
    </source>
</evidence>